<feature type="compositionally biased region" description="Low complexity" evidence="1">
    <location>
        <begin position="182"/>
        <end position="201"/>
    </location>
</feature>
<feature type="compositionally biased region" description="Low complexity" evidence="1">
    <location>
        <begin position="334"/>
        <end position="365"/>
    </location>
</feature>
<protein>
    <recommendedName>
        <fullName evidence="2">Glycosyl transferase family 25 domain-containing protein</fullName>
    </recommendedName>
</protein>
<dbReference type="OrthoDB" id="259382at2"/>
<dbReference type="InterPro" id="IPR002654">
    <property type="entry name" value="Glyco_trans_25"/>
</dbReference>
<dbReference type="SUPFAM" id="SSF53335">
    <property type="entry name" value="S-adenosyl-L-methionine-dependent methyltransferases"/>
    <property type="match status" value="1"/>
</dbReference>
<feature type="compositionally biased region" description="Basic residues" evidence="1">
    <location>
        <begin position="310"/>
        <end position="329"/>
    </location>
</feature>
<feature type="compositionally biased region" description="Low complexity" evidence="1">
    <location>
        <begin position="386"/>
        <end position="410"/>
    </location>
</feature>
<sequence length="1223" mass="132341">MEKRLINLARSGDRLALFKARNTHLPDIQRVPAIDGRSADRNLLQASGVLAPGLAYSDGALGCAMSHLNQWRDAVRRDVPLTIVEDDAVLCANFEAESARVIAQLPPDWEYIMWGYNFDAPLTYDLGEGLSPCTALFDQAVVRASIPAFGGGGRHHAPLQAPARLRDRLLLRLAARRDAADRVLPSASPDGDAPSGAAAPDSQHRHRQHAGPSLALHAGLCRRAAPRGERERLGGEHHPGLLRREGAGGRYLPRGRLPDDPGGGRRHGRDRDRAARVARRDARDDRPAAGGLGRLRHLGSPLRAREGAPRPRRAGGLRPAAPRHPRRARRDPVGRAARLPSSRGGPAGRARGARRGPAPLPTRGRAGPGRPPSRASALPRSREGARLLAAPLPGGAGPRASPARGRPPSLGRALGGPVHPRGEVPAGGGRRGGLASPEGGRRGAALAMSASSTSPRAAAPPASSRTEGPSSMRHPPRETLTELANSHGSDKGDRVRDRHGYTRLYDLLFGPQRDAPIAFLEIGLAVGGPETADGRVERRVASPSVAMWLDYFPQARIYGFDISDFSHIHHERFTFVRGDAGSADDLQRLAAAAPMLDVIIDDGSHASYHQQHCLKHLWPRLKPGGLYIVEDLHWQSPVFEASLPRVPLTAELFGSGFERGIFVDTPVFSRDELARLREETSACSVFRDLAGRVNTPKMLVLRKRPDLGAGAAAAQAGSLPVPATAVQEGEGAPRRVRSFDLFDTLIARRCIHPRAVFAQLEQRLGLPGFAEHRVAAEASVAAEDYSLHDIYRALAHRLPEAAGRLEEAEGLEIELELENLFPIAEHVAEVSPGDIVVSDMYLPQEVINALVHSVAGLRDVSVFVSPHGKRRGTVWATLQDRFRIAEHLGDNPDTDIRSPAAFGIPARQTAVSVPTRLEEEVGALGFPRLAEGMREARLRGWQHDPVERELQVLQANVNTPMLLAASVLVLRAARQAGVSQILASGRDCYLWLHLLRFLQDEIAPGVRTEYFYTGRVPRSFPSASYAAYVRRLAGTERCFVLDVCGTGWSLQRLCEQLGLPNAQPLLIQKMKDRALRGRYEGWAPTTGTTPVLALLDPDRSYDNELVELANPAPHPTVLDVTWQDGKDVPVFGDMAASPRATRLRAVLDEAFLLSTAPLLSRAILDEVTAAPSARLAEVLGHLYGAYGQFGGALRQLAAEHRAEDAAICALLEHKGRSWMPAAA</sequence>
<dbReference type="AlphaFoldDB" id="A0A502G7U7"/>
<dbReference type="Proteomes" id="UP000317078">
    <property type="component" value="Unassembled WGS sequence"/>
</dbReference>
<dbReference type="EMBL" id="RCZP01000007">
    <property type="protein sequence ID" value="TPG57691.1"/>
    <property type="molecule type" value="Genomic_DNA"/>
</dbReference>
<feature type="compositionally biased region" description="Basic and acidic residues" evidence="1">
    <location>
        <begin position="256"/>
        <end position="287"/>
    </location>
</feature>
<feature type="compositionally biased region" description="Basic and acidic residues" evidence="1">
    <location>
        <begin position="226"/>
        <end position="247"/>
    </location>
</feature>
<gene>
    <name evidence="3" type="ORF">EAH89_09670</name>
</gene>
<dbReference type="InterPro" id="IPR029063">
    <property type="entry name" value="SAM-dependent_MTases_sf"/>
</dbReference>
<dbReference type="CDD" id="cd06532">
    <property type="entry name" value="Glyco_transf_25"/>
    <property type="match status" value="1"/>
</dbReference>
<proteinExistence type="predicted"/>
<dbReference type="Gene3D" id="3.40.50.150">
    <property type="entry name" value="Vaccinia Virus protein VP39"/>
    <property type="match status" value="1"/>
</dbReference>
<accession>A0A502G7U7</accession>
<reference evidence="3 4" key="1">
    <citation type="journal article" date="2019" name="Environ. Microbiol.">
        <title>Species interactions and distinct microbial communities in high Arctic permafrost affected cryosols are associated with the CH4 and CO2 gas fluxes.</title>
        <authorList>
            <person name="Altshuler I."/>
            <person name="Hamel J."/>
            <person name="Turney S."/>
            <person name="Magnuson E."/>
            <person name="Levesque R."/>
            <person name="Greer C."/>
            <person name="Whyte L.G."/>
        </authorList>
    </citation>
    <scope>NUCLEOTIDE SEQUENCE [LARGE SCALE GENOMIC DNA]</scope>
    <source>
        <strain evidence="3 4">S9.3B</strain>
    </source>
</reference>
<feature type="compositionally biased region" description="Low complexity" evidence="1">
    <location>
        <begin position="449"/>
        <end position="466"/>
    </location>
</feature>
<evidence type="ECO:0000313" key="3">
    <source>
        <dbReference type="EMBL" id="TPG57691.1"/>
    </source>
</evidence>
<dbReference type="Pfam" id="PF01755">
    <property type="entry name" value="Glyco_transf_25"/>
    <property type="match status" value="1"/>
</dbReference>
<name>A0A502G7U7_9PROT</name>
<feature type="domain" description="Glycosyl transferase family 25" evidence="2">
    <location>
        <begin position="5"/>
        <end position="105"/>
    </location>
</feature>
<keyword evidence="4" id="KW-1185">Reference proteome</keyword>
<organism evidence="3 4">
    <name type="scientific">Muricoccus nepalensis</name>
    <dbReference type="NCBI Taxonomy" id="1854500"/>
    <lineage>
        <taxon>Bacteria</taxon>
        <taxon>Pseudomonadati</taxon>
        <taxon>Pseudomonadota</taxon>
        <taxon>Alphaproteobacteria</taxon>
        <taxon>Acetobacterales</taxon>
        <taxon>Roseomonadaceae</taxon>
        <taxon>Muricoccus</taxon>
    </lineage>
</organism>
<comment type="caution">
    <text evidence="3">The sequence shown here is derived from an EMBL/GenBank/DDBJ whole genome shotgun (WGS) entry which is preliminary data.</text>
</comment>
<evidence type="ECO:0000313" key="4">
    <source>
        <dbReference type="Proteomes" id="UP000317078"/>
    </source>
</evidence>
<evidence type="ECO:0000259" key="2">
    <source>
        <dbReference type="Pfam" id="PF01755"/>
    </source>
</evidence>
<feature type="region of interest" description="Disordered" evidence="1">
    <location>
        <begin position="181"/>
        <end position="477"/>
    </location>
</feature>
<evidence type="ECO:0000256" key="1">
    <source>
        <dbReference type="SAM" id="MobiDB-lite"/>
    </source>
</evidence>